<sequence length="271" mass="29488">MAVTAFLVWLDENGAELDALEQATLDRWLDDVTSDQRSATGDFLRWAGRRRLAPRQLAVTYPEAREPTIVLTDDERWAELRRCLTDRTIPVDVATAGAMLLLYGLPLIRIAELTKSNLNSDPRTGSVDGFRQTAGGHLIEVPPRLGRMLAQLPADVASRGTPLIESRAGGPEWLFPGRGAGGHVTYTGLAERLRRHGISVRQSRNAALIGLAADLPAPVLHDLFGLSIAASVRWARRVGRDWTGYVGIVKKSQSQRGGPAVRSPFNASGGR</sequence>
<comment type="caution">
    <text evidence="1">The sequence shown here is derived from an EMBL/GenBank/DDBJ whole genome shotgun (WGS) entry which is preliminary data.</text>
</comment>
<gene>
    <name evidence="1" type="ORF">HGA03_17165</name>
</gene>
<protein>
    <recommendedName>
        <fullName evidence="3">Tyr recombinase domain-containing protein</fullName>
    </recommendedName>
</protein>
<accession>A0A7X6KY79</accession>
<evidence type="ECO:0008006" key="3">
    <source>
        <dbReference type="Google" id="ProtNLM"/>
    </source>
</evidence>
<proteinExistence type="predicted"/>
<reference evidence="1 2" key="1">
    <citation type="submission" date="2020-04" db="EMBL/GenBank/DDBJ databases">
        <title>MicrobeNet Type strains.</title>
        <authorList>
            <person name="Nicholson A.C."/>
        </authorList>
    </citation>
    <scope>NUCLEOTIDE SEQUENCE [LARGE SCALE GENOMIC DNA]</scope>
    <source>
        <strain evidence="1 2">ATCC BAA-788</strain>
    </source>
</reference>
<dbReference type="RefSeq" id="WP_168631508.1">
    <property type="nucleotide sequence ID" value="NZ_BONL01000019.1"/>
</dbReference>
<organism evidence="1 2">
    <name type="scientific">Cellulomonas denverensis</name>
    <dbReference type="NCBI Taxonomy" id="264297"/>
    <lineage>
        <taxon>Bacteria</taxon>
        <taxon>Bacillati</taxon>
        <taxon>Actinomycetota</taxon>
        <taxon>Actinomycetes</taxon>
        <taxon>Micrococcales</taxon>
        <taxon>Cellulomonadaceae</taxon>
        <taxon>Cellulomonas</taxon>
    </lineage>
</organism>
<keyword evidence="2" id="KW-1185">Reference proteome</keyword>
<name>A0A7X6KY79_9CELL</name>
<dbReference type="EMBL" id="JAAXOX010000014">
    <property type="protein sequence ID" value="NKY24393.1"/>
    <property type="molecule type" value="Genomic_DNA"/>
</dbReference>
<evidence type="ECO:0000313" key="2">
    <source>
        <dbReference type="Proteomes" id="UP000581206"/>
    </source>
</evidence>
<dbReference type="Proteomes" id="UP000581206">
    <property type="component" value="Unassembled WGS sequence"/>
</dbReference>
<dbReference type="AlphaFoldDB" id="A0A7X6KY79"/>
<evidence type="ECO:0000313" key="1">
    <source>
        <dbReference type="EMBL" id="NKY24393.1"/>
    </source>
</evidence>